<protein>
    <submittedName>
        <fullName evidence="1">Glyoxalase family protein</fullName>
    </submittedName>
</protein>
<dbReference type="SUPFAM" id="SSF54593">
    <property type="entry name" value="Glyoxalase/Bleomycin resistance protein/Dihydroxybiphenyl dioxygenase"/>
    <property type="match status" value="1"/>
</dbReference>
<comment type="caution">
    <text evidence="1">The sequence shown here is derived from an EMBL/GenBank/DDBJ whole genome shotgun (WGS) entry which is preliminary data.</text>
</comment>
<keyword evidence="2" id="KW-1185">Reference proteome</keyword>
<gene>
    <name evidence="1" type="ORF">IV59_GL000724</name>
</gene>
<dbReference type="Proteomes" id="UP000051884">
    <property type="component" value="Unassembled WGS sequence"/>
</dbReference>
<dbReference type="Gene3D" id="3.10.180.10">
    <property type="entry name" value="2,3-Dihydroxybiphenyl 1,2-Dioxygenase, domain 1"/>
    <property type="match status" value="1"/>
</dbReference>
<sequence length="145" mass="16337">MMANSLYPYLTFTDTKAALDYYKTVFAAQDIQRLPVTPEAAASMNVPDNIDPAKLTMHAVFTILGTWIYASDNFNHDDKLTNSTRLLIDVGGDDAKKSVIATNWYHKITQDPSIKVLMPLANQGWGAKLAMFTDKYKITWMLQIK</sequence>
<evidence type="ECO:0000313" key="1">
    <source>
        <dbReference type="EMBL" id="KRO09385.1"/>
    </source>
</evidence>
<organism evidence="1 2">
    <name type="scientific">Paucilactobacillus hokkaidonensis</name>
    <dbReference type="NCBI Taxonomy" id="1193095"/>
    <lineage>
        <taxon>Bacteria</taxon>
        <taxon>Bacillati</taxon>
        <taxon>Bacillota</taxon>
        <taxon>Bacilli</taxon>
        <taxon>Lactobacillales</taxon>
        <taxon>Lactobacillaceae</taxon>
        <taxon>Paucilactobacillus</taxon>
    </lineage>
</organism>
<accession>A0ABR5Q6G6</accession>
<evidence type="ECO:0000313" key="2">
    <source>
        <dbReference type="Proteomes" id="UP000051884"/>
    </source>
</evidence>
<dbReference type="InterPro" id="IPR029068">
    <property type="entry name" value="Glyas_Bleomycin-R_OHBP_Dase"/>
</dbReference>
<dbReference type="EMBL" id="JQCH01000017">
    <property type="protein sequence ID" value="KRO09385.1"/>
    <property type="molecule type" value="Genomic_DNA"/>
</dbReference>
<reference evidence="1 2" key="1">
    <citation type="journal article" date="2015" name="Genome Announc.">
        <title>Expanding the biotechnology potential of lactobacilli through comparative genomics of 213 strains and associated genera.</title>
        <authorList>
            <person name="Sun Z."/>
            <person name="Harris H.M."/>
            <person name="McCann A."/>
            <person name="Guo C."/>
            <person name="Argimon S."/>
            <person name="Zhang W."/>
            <person name="Yang X."/>
            <person name="Jeffery I.B."/>
            <person name="Cooney J.C."/>
            <person name="Kagawa T.F."/>
            <person name="Liu W."/>
            <person name="Song Y."/>
            <person name="Salvetti E."/>
            <person name="Wrobel A."/>
            <person name="Rasinkangas P."/>
            <person name="Parkhill J."/>
            <person name="Rea M.C."/>
            <person name="O'Sullivan O."/>
            <person name="Ritari J."/>
            <person name="Douillard F.P."/>
            <person name="Paul Ross R."/>
            <person name="Yang R."/>
            <person name="Briner A.E."/>
            <person name="Felis G.E."/>
            <person name="de Vos W.M."/>
            <person name="Barrangou R."/>
            <person name="Klaenhammer T.R."/>
            <person name="Caufield P.W."/>
            <person name="Cui Y."/>
            <person name="Zhang H."/>
            <person name="O'Toole P.W."/>
        </authorList>
    </citation>
    <scope>NUCLEOTIDE SEQUENCE [LARGE SCALE GENOMIC DNA]</scope>
    <source>
        <strain evidence="1 2">DSM 26202</strain>
    </source>
</reference>
<name>A0ABR5Q6G6_9LACO</name>
<proteinExistence type="predicted"/>